<accession>A0A9D1LCP0</accession>
<keyword evidence="1" id="KW-0472">Membrane</keyword>
<gene>
    <name evidence="2" type="ORF">IAB02_08860</name>
</gene>
<feature type="transmembrane region" description="Helical" evidence="1">
    <location>
        <begin position="76"/>
        <end position="96"/>
    </location>
</feature>
<keyword evidence="1" id="KW-1133">Transmembrane helix</keyword>
<feature type="transmembrane region" description="Helical" evidence="1">
    <location>
        <begin position="213"/>
        <end position="235"/>
    </location>
</feature>
<feature type="transmembrane region" description="Helical" evidence="1">
    <location>
        <begin position="37"/>
        <end position="55"/>
    </location>
</feature>
<feature type="transmembrane region" description="Helical" evidence="1">
    <location>
        <begin position="183"/>
        <end position="201"/>
    </location>
</feature>
<proteinExistence type="predicted"/>
<feature type="transmembrane region" description="Helical" evidence="1">
    <location>
        <begin position="108"/>
        <end position="132"/>
    </location>
</feature>
<comment type="caution">
    <text evidence="2">The sequence shown here is derived from an EMBL/GenBank/DDBJ whole genome shotgun (WGS) entry which is preliminary data.</text>
</comment>
<dbReference type="EMBL" id="DVMU01000192">
    <property type="protein sequence ID" value="HIU34660.1"/>
    <property type="molecule type" value="Genomic_DNA"/>
</dbReference>
<protein>
    <submittedName>
        <fullName evidence="2">GerAB/ArcD/ProY family transporter</fullName>
    </submittedName>
</protein>
<dbReference type="GO" id="GO:0009847">
    <property type="term" value="P:spore germination"/>
    <property type="evidence" value="ECO:0007669"/>
    <property type="project" value="InterPro"/>
</dbReference>
<sequence length="355" mass="38507">MKLNLPLRCARDLSIVAVTERLFSGLFIDTPQILNSGWISALGGAVLCLPMVWLGDRFIKAHSPRPVADSLAESAGAGWTRLLAAVLCLTLLYDFAAVMRLNNNSASYVALSNVSATFQILPLVLVMLFSAWKNGQTAGSAALLWMRLFPFLFVISLILQWTSLQPRWLLPVLGPGLRQLGKGTLSAAGWIAPIAAAWLASEPGKEDLRKNLPLSRAVFFIGAAASVFLAILAMMSPADVFGNPTRSFQFDKLLSNGRVALMLQLPMTLLWFNGTLFMLLFDLFLSAKMLQIVLPRLDGRLALCACALAGGAIALSGWAEQYLVQWVGRWQYLIVSVPFAATLGIALIRKGGKTA</sequence>
<evidence type="ECO:0000313" key="3">
    <source>
        <dbReference type="Proteomes" id="UP000824072"/>
    </source>
</evidence>
<feature type="transmembrane region" description="Helical" evidence="1">
    <location>
        <begin position="261"/>
        <end position="285"/>
    </location>
</feature>
<evidence type="ECO:0000256" key="1">
    <source>
        <dbReference type="SAM" id="Phobius"/>
    </source>
</evidence>
<name>A0A9D1LCP0_9FIRM</name>
<reference evidence="2" key="1">
    <citation type="submission" date="2020-10" db="EMBL/GenBank/DDBJ databases">
        <authorList>
            <person name="Gilroy R."/>
        </authorList>
    </citation>
    <scope>NUCLEOTIDE SEQUENCE</scope>
    <source>
        <strain evidence="2">ChiHcec3-11533</strain>
    </source>
</reference>
<dbReference type="GO" id="GO:0016020">
    <property type="term" value="C:membrane"/>
    <property type="evidence" value="ECO:0007669"/>
    <property type="project" value="InterPro"/>
</dbReference>
<evidence type="ECO:0000313" key="2">
    <source>
        <dbReference type="EMBL" id="HIU34660.1"/>
    </source>
</evidence>
<organism evidence="2 3">
    <name type="scientific">Candidatus Pullichristensenella excrementigallinarum</name>
    <dbReference type="NCBI Taxonomy" id="2840907"/>
    <lineage>
        <taxon>Bacteria</taxon>
        <taxon>Bacillati</taxon>
        <taxon>Bacillota</taxon>
        <taxon>Clostridia</taxon>
        <taxon>Candidatus Pullichristensenella</taxon>
    </lineage>
</organism>
<dbReference type="AlphaFoldDB" id="A0A9D1LCP0"/>
<feature type="transmembrane region" description="Helical" evidence="1">
    <location>
        <begin position="297"/>
        <end position="318"/>
    </location>
</feature>
<feature type="transmembrane region" description="Helical" evidence="1">
    <location>
        <begin position="330"/>
        <end position="348"/>
    </location>
</feature>
<keyword evidence="1" id="KW-0812">Transmembrane</keyword>
<dbReference type="Proteomes" id="UP000824072">
    <property type="component" value="Unassembled WGS sequence"/>
</dbReference>
<dbReference type="InterPro" id="IPR004761">
    <property type="entry name" value="Spore_GerAB"/>
</dbReference>
<feature type="transmembrane region" description="Helical" evidence="1">
    <location>
        <begin position="144"/>
        <end position="163"/>
    </location>
</feature>
<dbReference type="Pfam" id="PF03845">
    <property type="entry name" value="Spore_permease"/>
    <property type="match status" value="1"/>
</dbReference>
<reference evidence="2" key="2">
    <citation type="journal article" date="2021" name="PeerJ">
        <title>Extensive microbial diversity within the chicken gut microbiome revealed by metagenomics and culture.</title>
        <authorList>
            <person name="Gilroy R."/>
            <person name="Ravi A."/>
            <person name="Getino M."/>
            <person name="Pursley I."/>
            <person name="Horton D.L."/>
            <person name="Alikhan N.F."/>
            <person name="Baker D."/>
            <person name="Gharbi K."/>
            <person name="Hall N."/>
            <person name="Watson M."/>
            <person name="Adriaenssens E.M."/>
            <person name="Foster-Nyarko E."/>
            <person name="Jarju S."/>
            <person name="Secka A."/>
            <person name="Antonio M."/>
            <person name="Oren A."/>
            <person name="Chaudhuri R.R."/>
            <person name="La Ragione R."/>
            <person name="Hildebrand F."/>
            <person name="Pallen M.J."/>
        </authorList>
    </citation>
    <scope>NUCLEOTIDE SEQUENCE</scope>
    <source>
        <strain evidence="2">ChiHcec3-11533</strain>
    </source>
</reference>